<accession>A0A7R9DCV6</accession>
<dbReference type="InterPro" id="IPR031885">
    <property type="entry name" value="DUF4764"/>
</dbReference>
<name>A0A7R9DCV6_TIMPO</name>
<gene>
    <name evidence="2" type="ORF">TPSB3V08_LOCUS7619</name>
</gene>
<sequence>MSMAIMNATIANDNTVRVVKSGLVIPKRKISSHFRCPTCQKIYLGRNRMARHFEMYPDHGNIDQIHVPSQTQANLGVGDTKAGLSGLNGVVRRGRGRGRLAGFLGGIHDS</sequence>
<protein>
    <recommendedName>
        <fullName evidence="1">DUF4764 domain-containing protein</fullName>
    </recommendedName>
</protein>
<evidence type="ECO:0000313" key="2">
    <source>
        <dbReference type="EMBL" id="CAD7410941.1"/>
    </source>
</evidence>
<feature type="domain" description="DUF4764" evidence="1">
    <location>
        <begin position="33"/>
        <end position="70"/>
    </location>
</feature>
<evidence type="ECO:0000259" key="1">
    <source>
        <dbReference type="Pfam" id="PF15961"/>
    </source>
</evidence>
<proteinExistence type="predicted"/>
<dbReference type="Pfam" id="PF15961">
    <property type="entry name" value="DUF4764"/>
    <property type="match status" value="1"/>
</dbReference>
<dbReference type="AlphaFoldDB" id="A0A7R9DCV6"/>
<reference evidence="2" key="1">
    <citation type="submission" date="2020-11" db="EMBL/GenBank/DDBJ databases">
        <authorList>
            <person name="Tran Van P."/>
        </authorList>
    </citation>
    <scope>NUCLEOTIDE SEQUENCE</scope>
</reference>
<organism evidence="2">
    <name type="scientific">Timema poppense</name>
    <name type="common">Walking stick</name>
    <dbReference type="NCBI Taxonomy" id="170557"/>
    <lineage>
        <taxon>Eukaryota</taxon>
        <taxon>Metazoa</taxon>
        <taxon>Ecdysozoa</taxon>
        <taxon>Arthropoda</taxon>
        <taxon>Hexapoda</taxon>
        <taxon>Insecta</taxon>
        <taxon>Pterygota</taxon>
        <taxon>Neoptera</taxon>
        <taxon>Polyneoptera</taxon>
        <taxon>Phasmatodea</taxon>
        <taxon>Timematodea</taxon>
        <taxon>Timematoidea</taxon>
        <taxon>Timematidae</taxon>
        <taxon>Timema</taxon>
    </lineage>
</organism>
<dbReference type="EMBL" id="OD005064">
    <property type="protein sequence ID" value="CAD7410941.1"/>
    <property type="molecule type" value="Genomic_DNA"/>
</dbReference>